<reference evidence="1 2" key="1">
    <citation type="journal article" date="2022" name="Genome Biol. Evol.">
        <title>The Spruce Budworm Genome: Reconstructing the Evolutionary History of Antifreeze Proteins.</title>
        <authorList>
            <person name="Beliveau C."/>
            <person name="Gagne P."/>
            <person name="Picq S."/>
            <person name="Vernygora O."/>
            <person name="Keeling C.I."/>
            <person name="Pinkney K."/>
            <person name="Doucet D."/>
            <person name="Wen F."/>
            <person name="Johnston J.S."/>
            <person name="Maaroufi H."/>
            <person name="Boyle B."/>
            <person name="Laroche J."/>
            <person name="Dewar K."/>
            <person name="Juretic N."/>
            <person name="Blackburn G."/>
            <person name="Nisole A."/>
            <person name="Brunet B."/>
            <person name="Brandao M."/>
            <person name="Lumley L."/>
            <person name="Duan J."/>
            <person name="Quan G."/>
            <person name="Lucarotti C.J."/>
            <person name="Roe A.D."/>
            <person name="Sperling F.A.H."/>
            <person name="Levesque R.C."/>
            <person name="Cusson M."/>
        </authorList>
    </citation>
    <scope>NUCLEOTIDE SEQUENCE [LARGE SCALE GENOMIC DNA]</scope>
    <source>
        <strain evidence="1">Glfc:IPQL:Cfum</strain>
    </source>
</reference>
<protein>
    <submittedName>
        <fullName evidence="1">Uncharacterized protein</fullName>
    </submittedName>
</protein>
<keyword evidence="2" id="KW-1185">Reference proteome</keyword>
<sequence length="210" mass="23598">MPVRDAYGSQPPLELDMVLCGAAGPPGGARSPLPPRLLSCFHAFYLTPPTYQQLIKIFGTMLGQHLQDFDEETKGVGEDRDWFMNQMGDTLGKHFELTFHAVCPSKTAPIFGHFLNPFEVLYTATGVDGKKTTFIFSDTQIADETFTEIVRRKESLVESREDVLRASVASIMSLIHSSVGKYSVKMFREMRRTNYVTPTNYLELVAGYKE</sequence>
<evidence type="ECO:0000313" key="2">
    <source>
        <dbReference type="Proteomes" id="UP001064048"/>
    </source>
</evidence>
<accession>A0ACC0JFA9</accession>
<organism evidence="1 2">
    <name type="scientific">Choristoneura fumiferana</name>
    <name type="common">Spruce budworm moth</name>
    <name type="synonym">Archips fumiferana</name>
    <dbReference type="NCBI Taxonomy" id="7141"/>
    <lineage>
        <taxon>Eukaryota</taxon>
        <taxon>Metazoa</taxon>
        <taxon>Ecdysozoa</taxon>
        <taxon>Arthropoda</taxon>
        <taxon>Hexapoda</taxon>
        <taxon>Insecta</taxon>
        <taxon>Pterygota</taxon>
        <taxon>Neoptera</taxon>
        <taxon>Endopterygota</taxon>
        <taxon>Lepidoptera</taxon>
        <taxon>Glossata</taxon>
        <taxon>Ditrysia</taxon>
        <taxon>Tortricoidea</taxon>
        <taxon>Tortricidae</taxon>
        <taxon>Tortricinae</taxon>
        <taxon>Choristoneura</taxon>
    </lineage>
</organism>
<dbReference type="Proteomes" id="UP001064048">
    <property type="component" value="Chromosome 10"/>
</dbReference>
<comment type="caution">
    <text evidence="1">The sequence shown here is derived from an EMBL/GenBank/DDBJ whole genome shotgun (WGS) entry which is preliminary data.</text>
</comment>
<evidence type="ECO:0000313" key="1">
    <source>
        <dbReference type="EMBL" id="KAI8422825.1"/>
    </source>
</evidence>
<dbReference type="EMBL" id="CM046110">
    <property type="protein sequence ID" value="KAI8422825.1"/>
    <property type="molecule type" value="Genomic_DNA"/>
</dbReference>
<proteinExistence type="predicted"/>
<name>A0ACC0JFA9_CHOFU</name>
<gene>
    <name evidence="1" type="ORF">MSG28_006569</name>
</gene>